<evidence type="ECO:0000256" key="1">
    <source>
        <dbReference type="ARBA" id="ARBA00004613"/>
    </source>
</evidence>
<dbReference type="GO" id="GO:0006665">
    <property type="term" value="P:sphingolipid metabolic process"/>
    <property type="evidence" value="ECO:0007669"/>
    <property type="project" value="InterPro"/>
</dbReference>
<evidence type="ECO:0000256" key="3">
    <source>
        <dbReference type="ARBA" id="ARBA00022729"/>
    </source>
</evidence>
<dbReference type="InterPro" id="IPR007856">
    <property type="entry name" value="SapB_1"/>
</dbReference>
<dbReference type="SMART" id="SM00162">
    <property type="entry name" value="SAPA"/>
    <property type="match status" value="3"/>
</dbReference>
<evidence type="ECO:0000259" key="8">
    <source>
        <dbReference type="SMART" id="SM00741"/>
    </source>
</evidence>
<dbReference type="Proteomes" id="UP000050791">
    <property type="component" value="Unassembled WGS sequence"/>
</dbReference>
<dbReference type="GO" id="GO:0016020">
    <property type="term" value="C:membrane"/>
    <property type="evidence" value="ECO:0007669"/>
    <property type="project" value="GOC"/>
</dbReference>
<evidence type="ECO:0000256" key="4">
    <source>
        <dbReference type="ARBA" id="ARBA00022737"/>
    </source>
</evidence>
<dbReference type="Pfam" id="PF02199">
    <property type="entry name" value="SapA"/>
    <property type="match status" value="3"/>
</dbReference>
<dbReference type="PRINTS" id="PR01797">
    <property type="entry name" value="SAPOSIN"/>
</dbReference>
<feature type="domain" description="Saposin B-type" evidence="8">
    <location>
        <begin position="519"/>
        <end position="594"/>
    </location>
</feature>
<dbReference type="Pfam" id="PF05184">
    <property type="entry name" value="SapB_1"/>
    <property type="match status" value="2"/>
</dbReference>
<sequence length="962" mass="108203">MQNFKYFNCVLSLSDGVSMASCFSTSETNYSLLSFSSRVTRSDCPQYRVGMLADMLRLTSVLIFLSPLVVSHTTVDRLVCRSAVSAQKHNVLPECIGEWKKYPWSQFRIDNSSECTDCRLISPYVWDYKIEPLLCATGVKNEECKNIINALSQLKYIKNRNDVLCNILTLCDSHTYIKDLNFGVPLCDDCKRLVNDMRKLIEDNSTAAQIEAQLDELVCNNLPGEIIPYCKNLVNVHVPYVLHIISEKMSPEEICATLGLCVNVKTKFTLANFMTNKGRKCNEDRKFSWIRRPMGSVGHKWTSYKSQETPTCPNCLAVLSQFKIGVENPTIQERLKELIDEKVCTHMGFFAAACKEAIEYNFGQIINGMKEVDPKEMCGLFGMCTCEYNNLPGDTMLPSLSTSQDIPGVCHLCTLLVKKIFELTIGNQTEAAIVLAMETVCEYLPSDYDTQCENFVEKYGAKIVSAIIDGTAPELICGSIGLCASPIHQKVGLPSSSQSLPQGQDHKVQTTATLSSGIDVCLTCKFFVETLYGQLQNNKTEEELKHLIKNACSVLPAGYADRCSELIDRYFDDVIKLIENNYTPEQICQTISLCQSIPAWSLSEQNPCLLGSTYWCRDYSTAKMCNAVNYCSSNGWKTYPPSNQNKLFKSQCELMKLTEICVNSELAKKCNRLNECYEQQVKNFLNLFSISTVSLNNDKINKSPCSVCVVMTTKWLLQWDLFGGPIINRSICAEYKTKNELQQCYDVVEKAGVLLIRSRSDRNNVEQICARTINCASVKDGENEQFSETIDQSVNENPDKLSPLALYDFDKIACLWGPTYWCSSKETARKCNATNYCTATYWPEINTNGIDIDNKDNNIIDSHATTTSLPKPIEKTKSEHLLGIKPCSWGPSYWCQSKEIAKECGSAALMHCETKVWITLSDSRKSHKITSNLIIDVHVVHRFGVHHLKMLNYAVNMQNGTV</sequence>
<dbReference type="Pfam" id="PF03489">
    <property type="entry name" value="SapB_2"/>
    <property type="match status" value="3"/>
</dbReference>
<evidence type="ECO:0000256" key="2">
    <source>
        <dbReference type="ARBA" id="ARBA00022525"/>
    </source>
</evidence>
<keyword evidence="5" id="KW-1015">Disulfide bond</keyword>
<dbReference type="InterPro" id="IPR008138">
    <property type="entry name" value="SapB_2"/>
</dbReference>
<evidence type="ECO:0000256" key="5">
    <source>
        <dbReference type="ARBA" id="ARBA00023157"/>
    </source>
</evidence>
<evidence type="ECO:0000313" key="10">
    <source>
        <dbReference type="WBParaSite" id="SMTH1_75020.1"/>
    </source>
</evidence>
<name>A0AA85BTK3_9TREM</name>
<comment type="subcellular location">
    <subcellularLocation>
        <location evidence="1">Secreted</location>
    </subcellularLocation>
</comment>
<evidence type="ECO:0000259" key="7">
    <source>
        <dbReference type="SMART" id="SM00162"/>
    </source>
</evidence>
<dbReference type="AlphaFoldDB" id="A0AA85BTK3"/>
<dbReference type="InterPro" id="IPR051428">
    <property type="entry name" value="Sphingo_Act-Surfact_Prot"/>
</dbReference>
<dbReference type="SUPFAM" id="SSF47862">
    <property type="entry name" value="Saposin"/>
    <property type="match status" value="4"/>
</dbReference>
<keyword evidence="6" id="KW-0325">Glycoprotein</keyword>
<evidence type="ECO:0000256" key="6">
    <source>
        <dbReference type="ARBA" id="ARBA00023180"/>
    </source>
</evidence>
<dbReference type="SMART" id="SM00741">
    <property type="entry name" value="SapB"/>
    <property type="match status" value="4"/>
</dbReference>
<dbReference type="InterPro" id="IPR008139">
    <property type="entry name" value="SaposinB_dom"/>
</dbReference>
<dbReference type="GO" id="GO:0005576">
    <property type="term" value="C:extracellular region"/>
    <property type="evidence" value="ECO:0007669"/>
    <property type="project" value="UniProtKB-SubCell"/>
</dbReference>
<dbReference type="PANTHER" id="PTHR11480">
    <property type="entry name" value="SAPOSIN-RELATED"/>
    <property type="match status" value="1"/>
</dbReference>
<dbReference type="Gene3D" id="1.10.225.10">
    <property type="entry name" value="Saposin-like"/>
    <property type="match status" value="4"/>
</dbReference>
<dbReference type="InterPro" id="IPR008373">
    <property type="entry name" value="Saposin"/>
</dbReference>
<protein>
    <recommendedName>
        <fullName evidence="11">Saposin B-type domain-containing protein</fullName>
    </recommendedName>
</protein>
<feature type="domain" description="Saposin B-type" evidence="8">
    <location>
        <begin position="310"/>
        <end position="384"/>
    </location>
</feature>
<proteinExistence type="predicted"/>
<feature type="domain" description="Saposin A-type" evidence="7">
    <location>
        <begin position="810"/>
        <end position="843"/>
    </location>
</feature>
<evidence type="ECO:0000313" key="9">
    <source>
        <dbReference type="Proteomes" id="UP000050791"/>
    </source>
</evidence>
<feature type="domain" description="Saposin B-type" evidence="8">
    <location>
        <begin position="185"/>
        <end position="261"/>
    </location>
</feature>
<dbReference type="WBParaSite" id="SMTH1_75020.1">
    <property type="protein sequence ID" value="SMTH1_75020.1"/>
    <property type="gene ID" value="SMTH1_75020"/>
</dbReference>
<evidence type="ECO:0008006" key="11">
    <source>
        <dbReference type="Google" id="ProtNLM"/>
    </source>
</evidence>
<accession>A0AA85BTK3</accession>
<feature type="domain" description="Saposin A-type" evidence="7">
    <location>
        <begin position="604"/>
        <end position="637"/>
    </location>
</feature>
<feature type="domain" description="Saposin B-type" evidence="8">
    <location>
        <begin position="408"/>
        <end position="483"/>
    </location>
</feature>
<dbReference type="InterPro" id="IPR003119">
    <property type="entry name" value="SAP_A"/>
</dbReference>
<organism evidence="9 10">
    <name type="scientific">Schistosoma mattheei</name>
    <dbReference type="NCBI Taxonomy" id="31246"/>
    <lineage>
        <taxon>Eukaryota</taxon>
        <taxon>Metazoa</taxon>
        <taxon>Spiralia</taxon>
        <taxon>Lophotrochozoa</taxon>
        <taxon>Platyhelminthes</taxon>
        <taxon>Trematoda</taxon>
        <taxon>Digenea</taxon>
        <taxon>Strigeidida</taxon>
        <taxon>Schistosomatoidea</taxon>
        <taxon>Schistosomatidae</taxon>
        <taxon>Schistosoma</taxon>
    </lineage>
</organism>
<keyword evidence="2" id="KW-0964">Secreted</keyword>
<feature type="domain" description="Saposin A-type" evidence="7">
    <location>
        <begin position="883"/>
        <end position="918"/>
    </location>
</feature>
<keyword evidence="4" id="KW-0677">Repeat</keyword>
<keyword evidence="3" id="KW-0732">Signal</keyword>
<dbReference type="FunFam" id="1.10.225.10:FF:000002">
    <property type="entry name" value="prosaposin isoform X2"/>
    <property type="match status" value="1"/>
</dbReference>
<dbReference type="GO" id="GO:0005764">
    <property type="term" value="C:lysosome"/>
    <property type="evidence" value="ECO:0007669"/>
    <property type="project" value="InterPro"/>
</dbReference>
<dbReference type="InterPro" id="IPR011001">
    <property type="entry name" value="Saposin-like"/>
</dbReference>
<reference evidence="10" key="1">
    <citation type="submission" date="2023-11" db="UniProtKB">
        <authorList>
            <consortium name="WormBaseParasite"/>
        </authorList>
    </citation>
    <scope>IDENTIFICATION</scope>
</reference>